<feature type="compositionally biased region" description="Polar residues" evidence="1">
    <location>
        <begin position="1128"/>
        <end position="1141"/>
    </location>
</feature>
<dbReference type="InterPro" id="IPR000210">
    <property type="entry name" value="BTB/POZ_dom"/>
</dbReference>
<feature type="region of interest" description="Disordered" evidence="1">
    <location>
        <begin position="600"/>
        <end position="1171"/>
    </location>
</feature>
<gene>
    <name evidence="4" type="ORF">BDQ12DRAFT_631641</name>
</gene>
<name>A0A5C3LXP7_9AGAR</name>
<feature type="domain" description="BTB" evidence="2">
    <location>
        <begin position="211"/>
        <end position="297"/>
    </location>
</feature>
<dbReference type="SUPFAM" id="SSF54695">
    <property type="entry name" value="POZ domain"/>
    <property type="match status" value="1"/>
</dbReference>
<dbReference type="Gene3D" id="2.30.30.190">
    <property type="entry name" value="CAP Gly-rich-like domain"/>
    <property type="match status" value="1"/>
</dbReference>
<organism evidence="4 5">
    <name type="scientific">Crucibulum laeve</name>
    <dbReference type="NCBI Taxonomy" id="68775"/>
    <lineage>
        <taxon>Eukaryota</taxon>
        <taxon>Fungi</taxon>
        <taxon>Dikarya</taxon>
        <taxon>Basidiomycota</taxon>
        <taxon>Agaricomycotina</taxon>
        <taxon>Agaricomycetes</taxon>
        <taxon>Agaricomycetidae</taxon>
        <taxon>Agaricales</taxon>
        <taxon>Agaricineae</taxon>
        <taxon>Nidulariaceae</taxon>
        <taxon>Crucibulum</taxon>
    </lineage>
</organism>
<dbReference type="EMBL" id="ML213605">
    <property type="protein sequence ID" value="TFK37914.1"/>
    <property type="molecule type" value="Genomic_DNA"/>
</dbReference>
<keyword evidence="5" id="KW-1185">Reference proteome</keyword>
<feature type="compositionally biased region" description="Low complexity" evidence="1">
    <location>
        <begin position="789"/>
        <end position="806"/>
    </location>
</feature>
<feature type="compositionally biased region" description="Polar residues" evidence="1">
    <location>
        <begin position="1150"/>
        <end position="1159"/>
    </location>
</feature>
<feature type="compositionally biased region" description="Polar residues" evidence="1">
    <location>
        <begin position="609"/>
        <end position="620"/>
    </location>
</feature>
<feature type="compositionally biased region" description="Low complexity" evidence="1">
    <location>
        <begin position="671"/>
        <end position="713"/>
    </location>
</feature>
<dbReference type="InterPro" id="IPR000938">
    <property type="entry name" value="CAP-Gly_domain"/>
</dbReference>
<evidence type="ECO:0000313" key="4">
    <source>
        <dbReference type="EMBL" id="TFK37914.1"/>
    </source>
</evidence>
<accession>A0A5C3LXP7</accession>
<dbReference type="PANTHER" id="PTHR22834">
    <property type="entry name" value="NUCLEAR FUSION PROTEIN FUS2"/>
    <property type="match status" value="1"/>
</dbReference>
<proteinExistence type="predicted"/>
<feature type="compositionally biased region" description="Basic and acidic residues" evidence="1">
    <location>
        <begin position="1063"/>
        <end position="1079"/>
    </location>
</feature>
<dbReference type="SMART" id="SM00225">
    <property type="entry name" value="BTB"/>
    <property type="match status" value="1"/>
</dbReference>
<dbReference type="CDD" id="cd18186">
    <property type="entry name" value="BTB_POZ_ZBTB_KLHL-like"/>
    <property type="match status" value="1"/>
</dbReference>
<dbReference type="SMART" id="SM01052">
    <property type="entry name" value="CAP_GLY"/>
    <property type="match status" value="1"/>
</dbReference>
<dbReference type="InterPro" id="IPR036859">
    <property type="entry name" value="CAP-Gly_dom_sf"/>
</dbReference>
<evidence type="ECO:0000313" key="5">
    <source>
        <dbReference type="Proteomes" id="UP000308652"/>
    </source>
</evidence>
<feature type="domain" description="CAP-Gly" evidence="3">
    <location>
        <begin position="1202"/>
        <end position="1265"/>
    </location>
</feature>
<dbReference type="PROSITE" id="PS50097">
    <property type="entry name" value="BTB"/>
    <property type="match status" value="1"/>
</dbReference>
<dbReference type="Gene3D" id="3.30.710.10">
    <property type="entry name" value="Potassium Channel Kv1.1, Chain A"/>
    <property type="match status" value="1"/>
</dbReference>
<dbReference type="STRING" id="68775.A0A5C3LXP7"/>
<dbReference type="PROSITE" id="PS50245">
    <property type="entry name" value="CAP_GLY_2"/>
    <property type="match status" value="1"/>
</dbReference>
<feature type="compositionally biased region" description="Low complexity" evidence="1">
    <location>
        <begin position="1045"/>
        <end position="1054"/>
    </location>
</feature>
<feature type="compositionally biased region" description="Low complexity" evidence="1">
    <location>
        <begin position="963"/>
        <end position="1000"/>
    </location>
</feature>
<evidence type="ECO:0000259" key="3">
    <source>
        <dbReference type="PROSITE" id="PS50245"/>
    </source>
</evidence>
<protein>
    <recommendedName>
        <fullName evidence="6">BTB domain-containing protein</fullName>
    </recommendedName>
</protein>
<feature type="compositionally biased region" description="Acidic residues" evidence="1">
    <location>
        <begin position="761"/>
        <end position="771"/>
    </location>
</feature>
<feature type="region of interest" description="Disordered" evidence="1">
    <location>
        <begin position="1"/>
        <end position="24"/>
    </location>
</feature>
<dbReference type="OrthoDB" id="2130750at2759"/>
<reference evidence="4 5" key="1">
    <citation type="journal article" date="2019" name="Nat. Ecol. Evol.">
        <title>Megaphylogeny resolves global patterns of mushroom evolution.</title>
        <authorList>
            <person name="Varga T."/>
            <person name="Krizsan K."/>
            <person name="Foldi C."/>
            <person name="Dima B."/>
            <person name="Sanchez-Garcia M."/>
            <person name="Sanchez-Ramirez S."/>
            <person name="Szollosi G.J."/>
            <person name="Szarkandi J.G."/>
            <person name="Papp V."/>
            <person name="Albert L."/>
            <person name="Andreopoulos W."/>
            <person name="Angelini C."/>
            <person name="Antonin V."/>
            <person name="Barry K.W."/>
            <person name="Bougher N.L."/>
            <person name="Buchanan P."/>
            <person name="Buyck B."/>
            <person name="Bense V."/>
            <person name="Catcheside P."/>
            <person name="Chovatia M."/>
            <person name="Cooper J."/>
            <person name="Damon W."/>
            <person name="Desjardin D."/>
            <person name="Finy P."/>
            <person name="Geml J."/>
            <person name="Haridas S."/>
            <person name="Hughes K."/>
            <person name="Justo A."/>
            <person name="Karasinski D."/>
            <person name="Kautmanova I."/>
            <person name="Kiss B."/>
            <person name="Kocsube S."/>
            <person name="Kotiranta H."/>
            <person name="LaButti K.M."/>
            <person name="Lechner B.E."/>
            <person name="Liimatainen K."/>
            <person name="Lipzen A."/>
            <person name="Lukacs Z."/>
            <person name="Mihaltcheva S."/>
            <person name="Morgado L.N."/>
            <person name="Niskanen T."/>
            <person name="Noordeloos M.E."/>
            <person name="Ohm R.A."/>
            <person name="Ortiz-Santana B."/>
            <person name="Ovrebo C."/>
            <person name="Racz N."/>
            <person name="Riley R."/>
            <person name="Savchenko A."/>
            <person name="Shiryaev A."/>
            <person name="Soop K."/>
            <person name="Spirin V."/>
            <person name="Szebenyi C."/>
            <person name="Tomsovsky M."/>
            <person name="Tulloss R.E."/>
            <person name="Uehling J."/>
            <person name="Grigoriev I.V."/>
            <person name="Vagvolgyi C."/>
            <person name="Papp T."/>
            <person name="Martin F.M."/>
            <person name="Miettinen O."/>
            <person name="Hibbett D.S."/>
            <person name="Nagy L.G."/>
        </authorList>
    </citation>
    <scope>NUCLEOTIDE SEQUENCE [LARGE SCALE GENOMIC DNA]</scope>
    <source>
        <strain evidence="4 5">CBS 166.37</strain>
    </source>
</reference>
<dbReference type="Pfam" id="PF00651">
    <property type="entry name" value="BTB"/>
    <property type="match status" value="1"/>
</dbReference>
<feature type="compositionally biased region" description="Low complexity" evidence="1">
    <location>
        <begin position="894"/>
        <end position="953"/>
    </location>
</feature>
<feature type="compositionally biased region" description="Basic and acidic residues" evidence="1">
    <location>
        <begin position="718"/>
        <end position="737"/>
    </location>
</feature>
<feature type="compositionally biased region" description="Low complexity" evidence="1">
    <location>
        <begin position="1010"/>
        <end position="1034"/>
    </location>
</feature>
<sequence>MAPGAVALASPSPPGLQEATKNSTTAWQEDLESLFRHAKDRFPDVVWELTGEDTDDDQVVDEVWGHKAIVYARAPPSFQSRYFSFRPNPSSSSPLPYSSSPTGTYPATSAVSLGLPSAISRTPSPFRSGSPAPSTATAAPGGALLRIPTHINPILFSNELEYLYTGQGFGEAFEFLFDSSETLVDGGDAEELRIDKLRKDLVFMWRSRLYSDVRIALTGDFSSSSSGHEATTAIFSSHRFILVSRSPYFHTALLDWPSKPSPGNEPPTLTLPSPPFTPASLHFTLGFLYTGTLVFSHRTYDLSTAFAILRAAHYLALPTLHDEIQARIANEMMHGLFHAFLPFPEYERLTGGRWGTGGCRCRQCARRAPRVLEFSLSEDVKNANLERGARRALVGMFGEGWCTTEFAGLPQKIRDSLLKGVGKRTTPANALPLLFAAEHALMKLAPIIEPWADTVRDMILGARKGVEELLCKDAEACFADEEWGAIMEDDGVRFEDGERVEWVMGAILRGVKETTAAGVYQTLVSAILLRPHPTEPNAPLLSATSHIRVQVEQARLELLKWIGKRWIGIRQEKGFDPLEGWALKEISDHIEVSIEDLLNPAPVPPRGTSPRQKAIASSTLLRPMSNHPHTSRVDAESEAGSSMRDAGSMRMSVLSRNLPDRRGTTPTRLNSSSASLRSSASSVRSARSTVSTTSTASASTARGSAATGVSAARQLVDATRKAQQAKEEAAGKERPDSKLTPSTSSTRSRSTSPAQQPSIIEPDDDADDDAESSTRGDDGSEAGDQDNEISSPQTPPTKKTIITRPSLSSVVSRRTVASNTTSVRPKSSAASIRSQNTVRKPGTAHSTTRSLRPPPSGPSSTTTTPASSRPGSRGSTTSSRSPVTARSTISSRPISRVSTASTTSSISRPRSSVSTNTETTSTFRTAPTTRSRRTSTASSTSARTANAGSASNSPTAIRARRISGASVNSVASTTASVRSGESKAAAAKKAPPVPKIDAAKLSSATAGKMSRQTSSRSIASATSSTSATPSRKSAVVGTLKKKAENPQAVAEVVPPVEPSQGIEAEKENVADKVITEKESIPNSASTITIKPKTRTEALAGSNMAEHKKSSSTASTGSVATLKRKGSADTITKAKSANSIAGSSRAPPKTSKAQTLSSASEKPPPTLTNPAEYVPRGATLDIGIPCIISSKHKKFKAYARYIGEVEGESGPWVGVEVPVAFGDQDADAWEGRQWNDGSWGGIRYFEIGSGESEWDYGDGGDGRASRRRRVDGGSLTWGRDKSVLKRKGDQLNVSNDRMKRIRSASPAVSDASDSETRGLFVRPQQVLYVFDAVGSDL</sequence>
<dbReference type="GO" id="GO:0005737">
    <property type="term" value="C:cytoplasm"/>
    <property type="evidence" value="ECO:0007669"/>
    <property type="project" value="TreeGrafter"/>
</dbReference>
<feature type="region of interest" description="Disordered" evidence="1">
    <location>
        <begin position="1294"/>
        <end position="1315"/>
    </location>
</feature>
<dbReference type="SUPFAM" id="SSF74924">
    <property type="entry name" value="Cap-Gly domain"/>
    <property type="match status" value="1"/>
</dbReference>
<evidence type="ECO:0000259" key="2">
    <source>
        <dbReference type="PROSITE" id="PS50097"/>
    </source>
</evidence>
<dbReference type="Pfam" id="PF01302">
    <property type="entry name" value="CAP_GLY"/>
    <property type="match status" value="1"/>
</dbReference>
<evidence type="ECO:0000256" key="1">
    <source>
        <dbReference type="SAM" id="MobiDB-lite"/>
    </source>
</evidence>
<evidence type="ECO:0008006" key="6">
    <source>
        <dbReference type="Google" id="ProtNLM"/>
    </source>
</evidence>
<feature type="compositionally biased region" description="Polar residues" evidence="1">
    <location>
        <begin position="807"/>
        <end position="838"/>
    </location>
</feature>
<feature type="compositionally biased region" description="Polar residues" evidence="1">
    <location>
        <begin position="884"/>
        <end position="893"/>
    </location>
</feature>
<feature type="compositionally biased region" description="Low complexity" evidence="1">
    <location>
        <begin position="740"/>
        <end position="760"/>
    </location>
</feature>
<dbReference type="Proteomes" id="UP000308652">
    <property type="component" value="Unassembled WGS sequence"/>
</dbReference>
<feature type="compositionally biased region" description="Low complexity" evidence="1">
    <location>
        <begin position="858"/>
        <end position="882"/>
    </location>
</feature>
<dbReference type="InterPro" id="IPR051492">
    <property type="entry name" value="Dynamin-Rho_GEF"/>
</dbReference>
<dbReference type="InterPro" id="IPR011333">
    <property type="entry name" value="SKP1/BTB/POZ_sf"/>
</dbReference>
<dbReference type="GO" id="GO:0005085">
    <property type="term" value="F:guanyl-nucleotide exchange factor activity"/>
    <property type="evidence" value="ECO:0007669"/>
    <property type="project" value="TreeGrafter"/>
</dbReference>
<dbReference type="PANTHER" id="PTHR22834:SF20">
    <property type="entry name" value="SH3 DOMAIN-CONTAINING PROTEIN"/>
    <property type="match status" value="1"/>
</dbReference>
<feature type="compositionally biased region" description="Low complexity" evidence="1">
    <location>
        <begin position="1110"/>
        <end position="1120"/>
    </location>
</feature>